<sequence length="58" mass="6428">MNRRPHDRRPVGVPPRGCLSGRTWALVPRTVLVFSVQGEDLDEVTAALARMCKLLEGV</sequence>
<evidence type="ECO:0000313" key="3">
    <source>
        <dbReference type="EMBL" id="MFC0850218.1"/>
    </source>
</evidence>
<protein>
    <submittedName>
        <fullName evidence="2">Uncharacterized protein</fullName>
    </submittedName>
</protein>
<organism evidence="2 4">
    <name type="scientific">Streptomyces noboritoensis</name>
    <dbReference type="NCBI Taxonomy" id="67337"/>
    <lineage>
        <taxon>Bacteria</taxon>
        <taxon>Bacillati</taxon>
        <taxon>Actinomycetota</taxon>
        <taxon>Actinomycetes</taxon>
        <taxon>Kitasatosporales</taxon>
        <taxon>Streptomycetaceae</taxon>
        <taxon>Streptomyces</taxon>
    </lineage>
</organism>
<proteinExistence type="predicted"/>
<keyword evidence="4" id="KW-1185">Reference proteome</keyword>
<evidence type="ECO:0000313" key="1">
    <source>
        <dbReference type="EMBL" id="MFC0843608.1"/>
    </source>
</evidence>
<evidence type="ECO:0000313" key="2">
    <source>
        <dbReference type="EMBL" id="MFC0843636.1"/>
    </source>
</evidence>
<dbReference type="RefSeq" id="WP_394317350.1">
    <property type="nucleotide sequence ID" value="NZ_JBHMQV010000007.1"/>
</dbReference>
<dbReference type="EMBL" id="JBHMQV010000009">
    <property type="protein sequence ID" value="MFC0850218.1"/>
    <property type="molecule type" value="Genomic_DNA"/>
</dbReference>
<evidence type="ECO:0000313" key="4">
    <source>
        <dbReference type="Proteomes" id="UP001589887"/>
    </source>
</evidence>
<dbReference type="EMBL" id="JBHMQV010000008">
    <property type="protein sequence ID" value="MFC0843636.1"/>
    <property type="molecule type" value="Genomic_DNA"/>
</dbReference>
<name>A0ABV6TCW2_9ACTN</name>
<dbReference type="Proteomes" id="UP001589887">
    <property type="component" value="Unassembled WGS sequence"/>
</dbReference>
<reference evidence="2 4" key="1">
    <citation type="submission" date="2024-09" db="EMBL/GenBank/DDBJ databases">
        <authorList>
            <person name="Sun Q."/>
            <person name="Mori K."/>
        </authorList>
    </citation>
    <scope>NUCLEOTIDE SEQUENCE [LARGE SCALE GENOMIC DNA]</scope>
    <source>
        <strain evidence="2 4">JCM 4557</strain>
    </source>
</reference>
<comment type="caution">
    <text evidence="2">The sequence shown here is derived from an EMBL/GenBank/DDBJ whole genome shotgun (WGS) entry which is preliminary data.</text>
</comment>
<accession>A0ABV6TCW2</accession>
<dbReference type="EMBL" id="JBHMQV010000007">
    <property type="protein sequence ID" value="MFC0843608.1"/>
    <property type="molecule type" value="Genomic_DNA"/>
</dbReference>
<gene>
    <name evidence="1" type="ORF">ACFH04_07670</name>
    <name evidence="2" type="ORF">ACFH04_07820</name>
    <name evidence="3" type="ORF">ACFH04_41825</name>
</gene>